<comment type="caution">
    <text evidence="3">The sequence shown here is derived from an EMBL/GenBank/DDBJ whole genome shotgun (WGS) entry which is preliminary data.</text>
</comment>
<proteinExistence type="predicted"/>
<gene>
    <name evidence="3" type="ORF">A2968_03845</name>
</gene>
<dbReference type="GO" id="GO:0005737">
    <property type="term" value="C:cytoplasm"/>
    <property type="evidence" value="ECO:0007669"/>
    <property type="project" value="TreeGrafter"/>
</dbReference>
<dbReference type="PANTHER" id="PTHR21621:SF0">
    <property type="entry name" value="BETA-CITRYLGLUTAMATE SYNTHASE B-RELATED"/>
    <property type="match status" value="1"/>
</dbReference>
<dbReference type="SUPFAM" id="SSF56059">
    <property type="entry name" value="Glutathione synthetase ATP-binding domain-like"/>
    <property type="match status" value="1"/>
</dbReference>
<reference evidence="3 4" key="1">
    <citation type="journal article" date="2016" name="Nat. Commun.">
        <title>Thousands of microbial genomes shed light on interconnected biogeochemical processes in an aquifer system.</title>
        <authorList>
            <person name="Anantharaman K."/>
            <person name="Brown C.T."/>
            <person name="Hug L.A."/>
            <person name="Sharon I."/>
            <person name="Castelle C.J."/>
            <person name="Probst A.J."/>
            <person name="Thomas B.C."/>
            <person name="Singh A."/>
            <person name="Wilkins M.J."/>
            <person name="Karaoz U."/>
            <person name="Brodie E.L."/>
            <person name="Williams K.H."/>
            <person name="Hubbard S.S."/>
            <person name="Banfield J.F."/>
        </authorList>
    </citation>
    <scope>NUCLEOTIDE SEQUENCE [LARGE SCALE GENOMIC DNA]</scope>
</reference>
<dbReference type="GO" id="GO:0018169">
    <property type="term" value="F:ribosomal S6-glutamic acid ligase activity"/>
    <property type="evidence" value="ECO:0007669"/>
    <property type="project" value="TreeGrafter"/>
</dbReference>
<evidence type="ECO:0000256" key="1">
    <source>
        <dbReference type="PROSITE-ProRule" id="PRU00409"/>
    </source>
</evidence>
<dbReference type="GO" id="GO:0009432">
    <property type="term" value="P:SOS response"/>
    <property type="evidence" value="ECO:0007669"/>
    <property type="project" value="TreeGrafter"/>
</dbReference>
<protein>
    <recommendedName>
        <fullName evidence="2">ATP-grasp domain-containing protein</fullName>
    </recommendedName>
</protein>
<evidence type="ECO:0000313" key="4">
    <source>
        <dbReference type="Proteomes" id="UP000176228"/>
    </source>
</evidence>
<feature type="domain" description="ATP-grasp" evidence="2">
    <location>
        <begin position="99"/>
        <end position="288"/>
    </location>
</feature>
<dbReference type="InterPro" id="IPR013651">
    <property type="entry name" value="ATP-grasp_RimK-type"/>
</dbReference>
<dbReference type="InterPro" id="IPR011761">
    <property type="entry name" value="ATP-grasp"/>
</dbReference>
<dbReference type="STRING" id="1798391.A2968_03845"/>
<dbReference type="AlphaFoldDB" id="A0A1F6BJW2"/>
<organism evidence="3 4">
    <name type="scientific">Candidatus Gottesmanbacteria bacterium RIFCSPLOWO2_01_FULL_42_22</name>
    <dbReference type="NCBI Taxonomy" id="1798391"/>
    <lineage>
        <taxon>Bacteria</taxon>
        <taxon>Candidatus Gottesmaniibacteriota</taxon>
    </lineage>
</organism>
<dbReference type="EMBL" id="MFJU01000005">
    <property type="protein sequence ID" value="OGG37143.1"/>
    <property type="molecule type" value="Genomic_DNA"/>
</dbReference>
<dbReference type="PROSITE" id="PS50975">
    <property type="entry name" value="ATP_GRASP"/>
    <property type="match status" value="1"/>
</dbReference>
<name>A0A1F6BJW2_9BACT</name>
<accession>A0A1F6BJW2</accession>
<dbReference type="Proteomes" id="UP000176228">
    <property type="component" value="Unassembled WGS sequence"/>
</dbReference>
<dbReference type="PANTHER" id="PTHR21621">
    <property type="entry name" value="RIBOSOMAL PROTEIN S6 MODIFICATION PROTEIN"/>
    <property type="match status" value="1"/>
</dbReference>
<sequence>MYRLDTDRLNTHFQITFYPEKGTFWLQTPVGNVESENISSIWIRRPYDFSFDVTNPKSKFIKQELMAVIRAFSLYLPEETLIIDNPDAVKLASNKLPQLKIATKFHLAIPDTITTNNPKMAKQFINKYKKNVIVKPMSIGTAEYGNKAFSVFTSKIDKSIDLSLVRNCPTLFQENIRKKSELRITIIGNRIFAVEFDTQKLAEAKIDWRQAGDKIATIPHKAVTLPDKLKNNLLALKNYYGLNFAAIDMAKTPENEYVFFELNPAGQFLWLEDVTGVPLAEEMGKFLLGKS</sequence>
<keyword evidence="1" id="KW-0067">ATP-binding</keyword>
<dbReference type="Gene3D" id="3.30.470.20">
    <property type="entry name" value="ATP-grasp fold, B domain"/>
    <property type="match status" value="1"/>
</dbReference>
<keyword evidence="1" id="KW-0547">Nucleotide-binding</keyword>
<evidence type="ECO:0000313" key="3">
    <source>
        <dbReference type="EMBL" id="OGG37143.1"/>
    </source>
</evidence>
<dbReference type="Pfam" id="PF08443">
    <property type="entry name" value="RimK"/>
    <property type="match status" value="1"/>
</dbReference>
<dbReference type="GO" id="GO:0005524">
    <property type="term" value="F:ATP binding"/>
    <property type="evidence" value="ECO:0007669"/>
    <property type="project" value="UniProtKB-UniRule"/>
</dbReference>
<evidence type="ECO:0000259" key="2">
    <source>
        <dbReference type="PROSITE" id="PS50975"/>
    </source>
</evidence>
<dbReference type="GO" id="GO:0046872">
    <property type="term" value="F:metal ion binding"/>
    <property type="evidence" value="ECO:0007669"/>
    <property type="project" value="InterPro"/>
</dbReference>